<feature type="binding site" evidence="1">
    <location>
        <position position="71"/>
    </location>
    <ligand>
        <name>substrate</name>
    </ligand>
</feature>
<dbReference type="SMART" id="SM00855">
    <property type="entry name" value="PGAM"/>
    <property type="match status" value="1"/>
</dbReference>
<accession>A0A2N3IJ79</accession>
<dbReference type="SUPFAM" id="SSF53254">
    <property type="entry name" value="Phosphoglycerate mutase-like"/>
    <property type="match status" value="1"/>
</dbReference>
<gene>
    <name evidence="2" type="ORF">Rain11_0602</name>
</gene>
<dbReference type="Gene3D" id="3.40.50.1240">
    <property type="entry name" value="Phosphoglycerate mutase-like"/>
    <property type="match status" value="1"/>
</dbReference>
<dbReference type="InterPro" id="IPR013078">
    <property type="entry name" value="His_Pase_superF_clade-1"/>
</dbReference>
<comment type="caution">
    <text evidence="2">The sequence shown here is derived from an EMBL/GenBank/DDBJ whole genome shotgun (WGS) entry which is preliminary data.</text>
</comment>
<evidence type="ECO:0000313" key="2">
    <source>
        <dbReference type="EMBL" id="PKQ70374.1"/>
    </source>
</evidence>
<dbReference type="AlphaFoldDB" id="A0A2N3IJ79"/>
<dbReference type="CDD" id="cd07067">
    <property type="entry name" value="HP_PGM_like"/>
    <property type="match status" value="1"/>
</dbReference>
<dbReference type="PANTHER" id="PTHR47623:SF1">
    <property type="entry name" value="OS09G0287300 PROTEIN"/>
    <property type="match status" value="1"/>
</dbReference>
<protein>
    <submittedName>
        <fullName evidence="2">SixA: phosphohistidine phosphatase SixA</fullName>
    </submittedName>
</protein>
<dbReference type="NCBIfam" id="TIGR00249">
    <property type="entry name" value="sixA"/>
    <property type="match status" value="1"/>
</dbReference>
<proteinExistence type="predicted"/>
<dbReference type="PANTHER" id="PTHR47623">
    <property type="entry name" value="OS09G0287300 PROTEIN"/>
    <property type="match status" value="1"/>
</dbReference>
<evidence type="ECO:0000256" key="1">
    <source>
        <dbReference type="PIRSR" id="PIRSR613078-2"/>
    </source>
</evidence>
<dbReference type="RefSeq" id="WP_243390535.1">
    <property type="nucleotide sequence ID" value="NZ_NKXO01000007.1"/>
</dbReference>
<dbReference type="GO" id="GO:0101006">
    <property type="term" value="F:protein histidine phosphatase activity"/>
    <property type="evidence" value="ECO:0007669"/>
    <property type="project" value="InterPro"/>
</dbReference>
<reference evidence="2 3" key="1">
    <citation type="submission" date="2017-06" db="EMBL/GenBank/DDBJ databases">
        <title>Raineya orbicola gen. nov., sp. nov. a slightly thermophilic bacterium of the phylum Bacteroidetes and the description of Raineyaceae fam. nov.</title>
        <authorList>
            <person name="Albuquerque L."/>
            <person name="Polonia A.R.M."/>
            <person name="Barroso C."/>
            <person name="Froufe H.J.C."/>
            <person name="Lage O."/>
            <person name="Lobo-Da-Cunha A."/>
            <person name="Egas C."/>
            <person name="Da Costa M.S."/>
        </authorList>
    </citation>
    <scope>NUCLEOTIDE SEQUENCE [LARGE SCALE GENOMIC DNA]</scope>
    <source>
        <strain evidence="2 3">SPSPC-11</strain>
    </source>
</reference>
<sequence>MFANYEKYFSFTAMKTLYLLRHAKSSWKNPELADFERPLNRRGKKDAPAMGKFLKFQKVQIDLIVCSPAKRTRKTAKKVAKEIFYPKQKILYKKEIYEANIADLFSVVQETPNEIHSLMLVGHNPSLNDFANLLLPENPIENIPTAGIVAISFAVNSWQEIEENTGKLLFFEYPKKLFPNTKQNQVLSSENYL</sequence>
<name>A0A2N3IJ79_9BACT</name>
<dbReference type="InterPro" id="IPR004449">
    <property type="entry name" value="SixA"/>
</dbReference>
<dbReference type="Pfam" id="PF00300">
    <property type="entry name" value="His_Phos_1"/>
    <property type="match status" value="1"/>
</dbReference>
<keyword evidence="3" id="KW-1185">Reference proteome</keyword>
<evidence type="ECO:0000313" key="3">
    <source>
        <dbReference type="Proteomes" id="UP000233387"/>
    </source>
</evidence>
<dbReference type="EMBL" id="NKXO01000007">
    <property type="protein sequence ID" value="PKQ70374.1"/>
    <property type="molecule type" value="Genomic_DNA"/>
</dbReference>
<organism evidence="2 3">
    <name type="scientific">Raineya orbicola</name>
    <dbReference type="NCBI Taxonomy" id="2016530"/>
    <lineage>
        <taxon>Bacteria</taxon>
        <taxon>Pseudomonadati</taxon>
        <taxon>Bacteroidota</taxon>
        <taxon>Cytophagia</taxon>
        <taxon>Cytophagales</taxon>
        <taxon>Raineyaceae</taxon>
        <taxon>Raineya</taxon>
    </lineage>
</organism>
<dbReference type="Proteomes" id="UP000233387">
    <property type="component" value="Unassembled WGS sequence"/>
</dbReference>
<dbReference type="GO" id="GO:0005737">
    <property type="term" value="C:cytoplasm"/>
    <property type="evidence" value="ECO:0007669"/>
    <property type="project" value="InterPro"/>
</dbReference>
<dbReference type="InterPro" id="IPR029033">
    <property type="entry name" value="His_PPase_superfam"/>
</dbReference>